<keyword evidence="2" id="KW-1185">Reference proteome</keyword>
<name>A0ACB9N9Q6_9MYRT</name>
<accession>A0ACB9N9Q6</accession>
<comment type="caution">
    <text evidence="1">The sequence shown here is derived from an EMBL/GenBank/DDBJ whole genome shotgun (WGS) entry which is preliminary data.</text>
</comment>
<gene>
    <name evidence="1" type="ORF">MLD38_029518</name>
</gene>
<protein>
    <submittedName>
        <fullName evidence="1">Uncharacterized protein</fullName>
    </submittedName>
</protein>
<reference evidence="2" key="1">
    <citation type="journal article" date="2023" name="Front. Plant Sci.">
        <title>Chromosomal-level genome assembly of Melastoma candidum provides insights into trichome evolution.</title>
        <authorList>
            <person name="Zhong Y."/>
            <person name="Wu W."/>
            <person name="Sun C."/>
            <person name="Zou P."/>
            <person name="Liu Y."/>
            <person name="Dai S."/>
            <person name="Zhou R."/>
        </authorList>
    </citation>
    <scope>NUCLEOTIDE SEQUENCE [LARGE SCALE GENOMIC DNA]</scope>
</reference>
<evidence type="ECO:0000313" key="1">
    <source>
        <dbReference type="EMBL" id="KAI4331325.1"/>
    </source>
</evidence>
<sequence>MNPRREHGRQIKEGLCENLSKPAKSNISIMDTSVNEMLEWVKGDGIGGMEQLIEAILMEIPRGSVGLGFKGNNGKRAARGDSIIRRRTVPNNHIVITMVGRV</sequence>
<evidence type="ECO:0000313" key="2">
    <source>
        <dbReference type="Proteomes" id="UP001057402"/>
    </source>
</evidence>
<organism evidence="1 2">
    <name type="scientific">Melastoma candidum</name>
    <dbReference type="NCBI Taxonomy" id="119954"/>
    <lineage>
        <taxon>Eukaryota</taxon>
        <taxon>Viridiplantae</taxon>
        <taxon>Streptophyta</taxon>
        <taxon>Embryophyta</taxon>
        <taxon>Tracheophyta</taxon>
        <taxon>Spermatophyta</taxon>
        <taxon>Magnoliopsida</taxon>
        <taxon>eudicotyledons</taxon>
        <taxon>Gunneridae</taxon>
        <taxon>Pentapetalae</taxon>
        <taxon>rosids</taxon>
        <taxon>malvids</taxon>
        <taxon>Myrtales</taxon>
        <taxon>Melastomataceae</taxon>
        <taxon>Melastomatoideae</taxon>
        <taxon>Melastomateae</taxon>
        <taxon>Melastoma</taxon>
    </lineage>
</organism>
<proteinExistence type="predicted"/>
<dbReference type="EMBL" id="CM042887">
    <property type="protein sequence ID" value="KAI4331325.1"/>
    <property type="molecule type" value="Genomic_DNA"/>
</dbReference>
<dbReference type="Proteomes" id="UP001057402">
    <property type="component" value="Chromosome 8"/>
</dbReference>